<dbReference type="NCBIfam" id="TIGR00406">
    <property type="entry name" value="prmA"/>
    <property type="match status" value="1"/>
</dbReference>
<dbReference type="Pfam" id="PF06325">
    <property type="entry name" value="PrmA"/>
    <property type="match status" value="1"/>
</dbReference>
<keyword evidence="7" id="KW-0689">Ribosomal protein</keyword>
<keyword evidence="3 6" id="KW-0489">Methyltransferase</keyword>
<accession>A0ABY1ABI9</accession>
<protein>
    <recommendedName>
        <fullName evidence="6">Ribosomal protein L11 methyltransferase</fullName>
        <shortName evidence="6">L11 Mtase</shortName>
        <ecNumber evidence="6">2.1.1.-</ecNumber>
    </recommendedName>
</protein>
<keyword evidence="5 6" id="KW-0949">S-adenosyl-L-methionine</keyword>
<comment type="similarity">
    <text evidence="1 6">Belongs to the methyltransferase superfamily. PrmA family.</text>
</comment>
<comment type="catalytic activity">
    <reaction evidence="6">
        <text>L-lysyl-[protein] + 3 S-adenosyl-L-methionine = N(6),N(6),N(6)-trimethyl-L-lysyl-[protein] + 3 S-adenosyl-L-homocysteine + 3 H(+)</text>
        <dbReference type="Rhea" id="RHEA:54192"/>
        <dbReference type="Rhea" id="RHEA-COMP:9752"/>
        <dbReference type="Rhea" id="RHEA-COMP:13826"/>
        <dbReference type="ChEBI" id="CHEBI:15378"/>
        <dbReference type="ChEBI" id="CHEBI:29969"/>
        <dbReference type="ChEBI" id="CHEBI:57856"/>
        <dbReference type="ChEBI" id="CHEBI:59789"/>
        <dbReference type="ChEBI" id="CHEBI:61961"/>
    </reaction>
</comment>
<dbReference type="HAMAP" id="MF_00735">
    <property type="entry name" value="Methyltr_PrmA"/>
    <property type="match status" value="1"/>
</dbReference>
<evidence type="ECO:0000256" key="6">
    <source>
        <dbReference type="HAMAP-Rule" id="MF_00735"/>
    </source>
</evidence>
<dbReference type="InterPro" id="IPR004498">
    <property type="entry name" value="Ribosomal_PrmA_MeTrfase"/>
</dbReference>
<dbReference type="InterPro" id="IPR029063">
    <property type="entry name" value="SAM-dependent_MTases_sf"/>
</dbReference>
<dbReference type="PANTHER" id="PTHR43648:SF1">
    <property type="entry name" value="ELECTRON TRANSFER FLAVOPROTEIN BETA SUBUNIT LYSINE METHYLTRANSFERASE"/>
    <property type="match status" value="1"/>
</dbReference>
<keyword evidence="2 6" id="KW-0963">Cytoplasm</keyword>
<dbReference type="EMBL" id="FOCC01000006">
    <property type="protein sequence ID" value="SEM65731.1"/>
    <property type="molecule type" value="Genomic_DNA"/>
</dbReference>
<organism evidence="7 8">
    <name type="scientific">Ligilactobacillus ruminis</name>
    <dbReference type="NCBI Taxonomy" id="1623"/>
    <lineage>
        <taxon>Bacteria</taxon>
        <taxon>Bacillati</taxon>
        <taxon>Bacillota</taxon>
        <taxon>Bacilli</taxon>
        <taxon>Lactobacillales</taxon>
        <taxon>Lactobacillaceae</taxon>
        <taxon>Ligilactobacillus</taxon>
    </lineage>
</organism>
<evidence type="ECO:0000256" key="2">
    <source>
        <dbReference type="ARBA" id="ARBA00022490"/>
    </source>
</evidence>
<feature type="binding site" evidence="6">
    <location>
        <position position="184"/>
    </location>
    <ligand>
        <name>S-adenosyl-L-methionine</name>
        <dbReference type="ChEBI" id="CHEBI:59789"/>
    </ligand>
</feature>
<dbReference type="Proteomes" id="UP000182089">
    <property type="component" value="Unassembled WGS sequence"/>
</dbReference>
<evidence type="ECO:0000256" key="1">
    <source>
        <dbReference type="ARBA" id="ARBA00009741"/>
    </source>
</evidence>
<proteinExistence type="inferred from homology"/>
<evidence type="ECO:0000256" key="4">
    <source>
        <dbReference type="ARBA" id="ARBA00022679"/>
    </source>
</evidence>
<reference evidence="7 8" key="1">
    <citation type="submission" date="2016-10" db="EMBL/GenBank/DDBJ databases">
        <authorList>
            <person name="Varghese N."/>
            <person name="Submissions S."/>
        </authorList>
    </citation>
    <scope>NUCLEOTIDE SEQUENCE [LARGE SCALE GENOMIC DNA]</scope>
    <source>
        <strain evidence="7 8">WC1T17</strain>
    </source>
</reference>
<comment type="subcellular location">
    <subcellularLocation>
        <location evidence="6">Cytoplasm</location>
    </subcellularLocation>
</comment>
<dbReference type="InterPro" id="IPR050078">
    <property type="entry name" value="Ribosomal_L11_MeTrfase_PrmA"/>
</dbReference>
<evidence type="ECO:0000313" key="8">
    <source>
        <dbReference type="Proteomes" id="UP000182089"/>
    </source>
</evidence>
<dbReference type="GO" id="GO:0008168">
    <property type="term" value="F:methyltransferase activity"/>
    <property type="evidence" value="ECO:0007669"/>
    <property type="project" value="UniProtKB-KW"/>
</dbReference>
<feature type="binding site" evidence="6">
    <location>
        <position position="162"/>
    </location>
    <ligand>
        <name>S-adenosyl-L-methionine</name>
        <dbReference type="ChEBI" id="CHEBI:59789"/>
    </ligand>
</feature>
<evidence type="ECO:0000256" key="5">
    <source>
        <dbReference type="ARBA" id="ARBA00022691"/>
    </source>
</evidence>
<dbReference type="GO" id="GO:0032259">
    <property type="term" value="P:methylation"/>
    <property type="evidence" value="ECO:0007669"/>
    <property type="project" value="UniProtKB-KW"/>
</dbReference>
<comment type="function">
    <text evidence="6">Methylates ribosomal protein L11.</text>
</comment>
<dbReference type="GO" id="GO:0005840">
    <property type="term" value="C:ribosome"/>
    <property type="evidence" value="ECO:0007669"/>
    <property type="project" value="UniProtKB-KW"/>
</dbReference>
<evidence type="ECO:0000313" key="7">
    <source>
        <dbReference type="EMBL" id="SEM65731.1"/>
    </source>
</evidence>
<dbReference type="CDD" id="cd02440">
    <property type="entry name" value="AdoMet_MTases"/>
    <property type="match status" value="1"/>
</dbReference>
<sequence>MEWTELTVETTLEASDAVINLLMENGAGGVQIDDKAGDDDVKIITYFPAKVALAELAQDLQQKVQLLRQFNLNPGKAKVYLTKEDDQSWVDVWKKYYHPVRVTRYLTIVPSWEDYEPKQAGELIMRLDPGKAFGTGTHPTTRLALAALETSIRGGETLIDVGTGSGVLSIAACLLGAKKASAYDVDDEAIKACKVNLDLNPAVKKQIDVGVNDLLKGIDTKVDLICANILAEIIVPLIPQAYACLNEGGIFITSGIIRDKVEVIKEQLQAQGFAIDQILQMKDWFSIIAHKAKAGE</sequence>
<feature type="binding site" evidence="6">
    <location>
        <position position="228"/>
    </location>
    <ligand>
        <name>S-adenosyl-L-methionine</name>
        <dbReference type="ChEBI" id="CHEBI:59789"/>
    </ligand>
</feature>
<keyword evidence="7" id="KW-0687">Ribonucleoprotein</keyword>
<dbReference type="SUPFAM" id="SSF53335">
    <property type="entry name" value="S-adenosyl-L-methionine-dependent methyltransferases"/>
    <property type="match status" value="1"/>
</dbReference>
<dbReference type="EC" id="2.1.1.-" evidence="6"/>
<evidence type="ECO:0000256" key="3">
    <source>
        <dbReference type="ARBA" id="ARBA00022603"/>
    </source>
</evidence>
<dbReference type="Gene3D" id="3.40.50.150">
    <property type="entry name" value="Vaccinia Virus protein VP39"/>
    <property type="match status" value="1"/>
</dbReference>
<gene>
    <name evidence="6" type="primary">prmA</name>
    <name evidence="7" type="ORF">SAMN05216431_10650</name>
</gene>
<dbReference type="PANTHER" id="PTHR43648">
    <property type="entry name" value="ELECTRON TRANSFER FLAVOPROTEIN BETA SUBUNIT LYSINE METHYLTRANSFERASE"/>
    <property type="match status" value="1"/>
</dbReference>
<keyword evidence="4 6" id="KW-0808">Transferase</keyword>
<name>A0ABY1ABI9_9LACO</name>
<feature type="binding site" evidence="6">
    <location>
        <position position="141"/>
    </location>
    <ligand>
        <name>S-adenosyl-L-methionine</name>
        <dbReference type="ChEBI" id="CHEBI:59789"/>
    </ligand>
</feature>
<comment type="caution">
    <text evidence="7">The sequence shown here is derived from an EMBL/GenBank/DDBJ whole genome shotgun (WGS) entry which is preliminary data.</text>
</comment>
<dbReference type="PIRSF" id="PIRSF000401">
    <property type="entry name" value="RPL11_MTase"/>
    <property type="match status" value="1"/>
</dbReference>